<dbReference type="AlphaFoldDB" id="A1S7T1"/>
<feature type="binding site" evidence="9">
    <location>
        <position position="112"/>
    </location>
    <ligand>
        <name>Mg(2+)</name>
        <dbReference type="ChEBI" id="CHEBI:18420"/>
        <label>2</label>
    </ligand>
</feature>
<evidence type="ECO:0000256" key="3">
    <source>
        <dbReference type="ARBA" id="ARBA00022475"/>
    </source>
</evidence>
<proteinExistence type="inferred from homology"/>
<keyword evidence="5 9" id="KW-0479">Metal-binding</keyword>
<dbReference type="FunFam" id="3.30.540.10:FF:000007">
    <property type="entry name" value="3'(2'),5'-bisphosphate nucleotidase CysQ"/>
    <property type="match status" value="1"/>
</dbReference>
<dbReference type="Gene3D" id="3.40.190.80">
    <property type="match status" value="1"/>
</dbReference>
<feature type="binding site" evidence="9">
    <location>
        <position position="234"/>
    </location>
    <ligand>
        <name>Mg(2+)</name>
        <dbReference type="ChEBI" id="CHEBI:18420"/>
        <label>2</label>
    </ligand>
</feature>
<dbReference type="GO" id="GO:0005886">
    <property type="term" value="C:plasma membrane"/>
    <property type="evidence" value="ECO:0007669"/>
    <property type="project" value="UniProtKB-SubCell"/>
</dbReference>
<feature type="binding site" evidence="10">
    <location>
        <position position="112"/>
    </location>
    <ligand>
        <name>Mg(2+)</name>
        <dbReference type="ChEBI" id="CHEBI:18420"/>
        <label>1</label>
        <note>catalytic</note>
    </ligand>
</feature>
<feature type="binding site" evidence="9">
    <location>
        <position position="90"/>
    </location>
    <ligand>
        <name>Mg(2+)</name>
        <dbReference type="ChEBI" id="CHEBI:18420"/>
        <label>1</label>
    </ligand>
</feature>
<dbReference type="GO" id="GO:0046854">
    <property type="term" value="P:phosphatidylinositol phosphate biosynthetic process"/>
    <property type="evidence" value="ECO:0007669"/>
    <property type="project" value="InterPro"/>
</dbReference>
<keyword evidence="7 9" id="KW-0460">Magnesium</keyword>
<feature type="binding site" evidence="10">
    <location>
        <position position="234"/>
    </location>
    <ligand>
        <name>Mg(2+)</name>
        <dbReference type="ChEBI" id="CHEBI:18420"/>
        <label>1</label>
        <note>catalytic</note>
    </ligand>
</feature>
<dbReference type="InterPro" id="IPR020583">
    <property type="entry name" value="Inositol_monoP_metal-BS"/>
</dbReference>
<evidence type="ECO:0000256" key="1">
    <source>
        <dbReference type="ARBA" id="ARBA00001625"/>
    </source>
</evidence>
<dbReference type="Pfam" id="PF00459">
    <property type="entry name" value="Inositol_P"/>
    <property type="match status" value="1"/>
</dbReference>
<dbReference type="EC" id="3.1.3.7" evidence="9"/>
<name>A1S7T1_SHEAM</name>
<dbReference type="KEGG" id="saz:Sama_2232"/>
<accession>A1S7T1</accession>
<dbReference type="Proteomes" id="UP000009175">
    <property type="component" value="Chromosome"/>
</dbReference>
<feature type="binding site" evidence="9">
    <location>
        <position position="109"/>
    </location>
    <ligand>
        <name>Mg(2+)</name>
        <dbReference type="ChEBI" id="CHEBI:18420"/>
        <label>1</label>
    </ligand>
</feature>
<dbReference type="CDD" id="cd01638">
    <property type="entry name" value="CysQ"/>
    <property type="match status" value="1"/>
</dbReference>
<dbReference type="HOGENOM" id="CLU_044118_3_0_6"/>
<dbReference type="PANTHER" id="PTHR43028:SF5">
    <property type="entry name" value="3'(2'),5'-BISPHOSPHATE NUCLEOTIDASE 1"/>
    <property type="match status" value="1"/>
</dbReference>
<sequence>MAVFAWPEHHGPQVAGGYMTLVALDKTTLDKLGQIARQAGAAIMAVYGQGDVAVTQKSDDSPVTAADLASHTVIIEQLAAAFPFTPVLSEEAVIDWETRRQWQEYFLIDPLDGTKEFIKRNGEFTVNIALVRDGIAVAGVVFAPVLDTCYLGAEGLGAWLECQGKQQPLQGSAQKRDVPVVVGSRSHQSAEMAGYLADLGDHELLSVGSSLKFCMLAEGRADLYPRLGPTSEWDTAAAQAVLESAGGRVVVYGESNPLVYNKKEQLLNPWFMATAPGWNTH</sequence>
<evidence type="ECO:0000256" key="7">
    <source>
        <dbReference type="ARBA" id="ARBA00022842"/>
    </source>
</evidence>
<feature type="binding site" evidence="10">
    <location>
        <position position="109"/>
    </location>
    <ligand>
        <name>Mg(2+)</name>
        <dbReference type="ChEBI" id="CHEBI:18420"/>
        <label>1</label>
        <note>catalytic</note>
    </ligand>
</feature>
<gene>
    <name evidence="9" type="primary">cysQ</name>
    <name evidence="11" type="ordered locus">Sama_2232</name>
</gene>
<feature type="binding site" evidence="10">
    <location>
        <position position="90"/>
    </location>
    <ligand>
        <name>Mg(2+)</name>
        <dbReference type="ChEBI" id="CHEBI:18420"/>
        <label>2</label>
    </ligand>
</feature>
<feature type="binding site" evidence="9">
    <location>
        <begin position="111"/>
        <end position="114"/>
    </location>
    <ligand>
        <name>substrate</name>
    </ligand>
</feature>
<feature type="binding site" evidence="9">
    <location>
        <position position="111"/>
    </location>
    <ligand>
        <name>Mg(2+)</name>
        <dbReference type="ChEBI" id="CHEBI:18420"/>
        <label>1</label>
    </ligand>
</feature>
<comment type="function">
    <text evidence="9">Converts adenosine-3',5'-bisphosphate (PAP) to AMP.</text>
</comment>
<dbReference type="InterPro" id="IPR006240">
    <property type="entry name" value="CysQ"/>
</dbReference>
<dbReference type="PRINTS" id="PR00377">
    <property type="entry name" value="IMPHPHTASES"/>
</dbReference>
<dbReference type="STRING" id="326297.Sama_2232"/>
<feature type="binding site" evidence="9">
    <location>
        <position position="109"/>
    </location>
    <ligand>
        <name>Mg(2+)</name>
        <dbReference type="ChEBI" id="CHEBI:18420"/>
        <label>2</label>
    </ligand>
</feature>
<dbReference type="InterPro" id="IPR020550">
    <property type="entry name" value="Inositol_monophosphatase_CS"/>
</dbReference>
<dbReference type="Gene3D" id="3.30.540.10">
    <property type="entry name" value="Fructose-1,6-Bisphosphatase, subunit A, domain 1"/>
    <property type="match status" value="1"/>
</dbReference>
<keyword evidence="6 9" id="KW-0378">Hydrolase</keyword>
<evidence type="ECO:0000256" key="8">
    <source>
        <dbReference type="ARBA" id="ARBA00023136"/>
    </source>
</evidence>
<keyword evidence="3 9" id="KW-1003">Cell membrane</keyword>
<evidence type="ECO:0000313" key="12">
    <source>
        <dbReference type="Proteomes" id="UP000009175"/>
    </source>
</evidence>
<feature type="binding site" evidence="9">
    <location>
        <position position="234"/>
    </location>
    <ligand>
        <name>substrate</name>
    </ligand>
</feature>
<dbReference type="FunFam" id="3.40.190.80:FF:000005">
    <property type="entry name" value="3'(2'),5'-bisphosphate nucleotidase CysQ"/>
    <property type="match status" value="1"/>
</dbReference>
<evidence type="ECO:0000256" key="9">
    <source>
        <dbReference type="HAMAP-Rule" id="MF_02095"/>
    </source>
</evidence>
<evidence type="ECO:0000256" key="2">
    <source>
        <dbReference type="ARBA" id="ARBA00005289"/>
    </source>
</evidence>
<reference evidence="11 12" key="1">
    <citation type="submission" date="2006-12" db="EMBL/GenBank/DDBJ databases">
        <title>Complete sequence of Shewanella amazonensis SB2B.</title>
        <authorList>
            <consortium name="US DOE Joint Genome Institute"/>
            <person name="Copeland A."/>
            <person name="Lucas S."/>
            <person name="Lapidus A."/>
            <person name="Barry K."/>
            <person name="Detter J.C."/>
            <person name="Glavina del Rio T."/>
            <person name="Hammon N."/>
            <person name="Israni S."/>
            <person name="Dalin E."/>
            <person name="Tice H."/>
            <person name="Pitluck S."/>
            <person name="Munk A.C."/>
            <person name="Brettin T."/>
            <person name="Bruce D."/>
            <person name="Han C."/>
            <person name="Tapia R."/>
            <person name="Gilna P."/>
            <person name="Schmutz J."/>
            <person name="Larimer F."/>
            <person name="Land M."/>
            <person name="Hauser L."/>
            <person name="Kyrpides N."/>
            <person name="Mikhailova N."/>
            <person name="Fredrickson J."/>
            <person name="Richardson P."/>
        </authorList>
    </citation>
    <scope>NUCLEOTIDE SEQUENCE [LARGE SCALE GENOMIC DNA]</scope>
    <source>
        <strain evidence="12">ATCC BAA-1098 / SB2B</strain>
    </source>
</reference>
<comment type="similarity">
    <text evidence="2 9">Belongs to the inositol monophosphatase superfamily. CysQ family.</text>
</comment>
<dbReference type="InterPro" id="IPR000760">
    <property type="entry name" value="Inositol_monophosphatase-like"/>
</dbReference>
<evidence type="ECO:0000256" key="6">
    <source>
        <dbReference type="ARBA" id="ARBA00022801"/>
    </source>
</evidence>
<dbReference type="GO" id="GO:0050427">
    <property type="term" value="P:3'-phosphoadenosine 5'-phosphosulfate metabolic process"/>
    <property type="evidence" value="ECO:0007669"/>
    <property type="project" value="TreeGrafter"/>
</dbReference>
<dbReference type="NCBIfam" id="TIGR01331">
    <property type="entry name" value="bisphos_cysQ"/>
    <property type="match status" value="1"/>
</dbReference>
<dbReference type="PANTHER" id="PTHR43028">
    <property type="entry name" value="3'(2'),5'-BISPHOSPHATE NUCLEOTIDASE 1"/>
    <property type="match status" value="1"/>
</dbReference>
<comment type="subcellular location">
    <subcellularLocation>
        <location evidence="9">Cell inner membrane</location>
        <topology evidence="9">Peripheral membrane protein</topology>
        <orientation evidence="9">Cytoplasmic side</orientation>
    </subcellularLocation>
</comment>
<dbReference type="EMBL" id="CP000507">
    <property type="protein sequence ID" value="ABM00438.1"/>
    <property type="molecule type" value="Genomic_DNA"/>
</dbReference>
<dbReference type="SUPFAM" id="SSF56655">
    <property type="entry name" value="Carbohydrate phosphatase"/>
    <property type="match status" value="1"/>
</dbReference>
<feature type="binding site" evidence="10">
    <location>
        <position position="111"/>
    </location>
    <ligand>
        <name>Mg(2+)</name>
        <dbReference type="ChEBI" id="CHEBI:18420"/>
        <label>1</label>
        <note>catalytic</note>
    </ligand>
</feature>
<dbReference type="InterPro" id="IPR050725">
    <property type="entry name" value="CysQ/Inositol_MonoPase"/>
</dbReference>
<dbReference type="eggNOG" id="COG1218">
    <property type="taxonomic scope" value="Bacteria"/>
</dbReference>
<evidence type="ECO:0000313" key="11">
    <source>
        <dbReference type="EMBL" id="ABM00438.1"/>
    </source>
</evidence>
<feature type="binding site" evidence="9">
    <location>
        <position position="90"/>
    </location>
    <ligand>
        <name>substrate</name>
    </ligand>
</feature>
<dbReference type="PROSITE" id="PS00630">
    <property type="entry name" value="IMP_2"/>
    <property type="match status" value="1"/>
</dbReference>
<protein>
    <recommendedName>
        <fullName evidence="9">3'(2'),5'-bisphosphate nucleotidase CysQ</fullName>
        <ecNumber evidence="9">3.1.3.7</ecNumber>
    </recommendedName>
    <alternativeName>
        <fullName evidence="9">3'(2'),5-bisphosphonucleoside 3'(2')-phosphohydrolase</fullName>
    </alternativeName>
    <alternativeName>
        <fullName evidence="9">3'-phosphoadenosine 5'-phosphate phosphatase</fullName>
        <shortName evidence="9">PAP phosphatase</shortName>
    </alternativeName>
</protein>
<dbReference type="GO" id="GO:0008441">
    <property type="term" value="F:3'(2'),5'-bisphosphate nucleotidase activity"/>
    <property type="evidence" value="ECO:0007669"/>
    <property type="project" value="UniProtKB-UniRule"/>
</dbReference>
<evidence type="ECO:0000256" key="4">
    <source>
        <dbReference type="ARBA" id="ARBA00022519"/>
    </source>
</evidence>
<evidence type="ECO:0000256" key="5">
    <source>
        <dbReference type="ARBA" id="ARBA00022723"/>
    </source>
</evidence>
<evidence type="ECO:0000256" key="10">
    <source>
        <dbReference type="PIRSR" id="PIRSR600760-2"/>
    </source>
</evidence>
<dbReference type="GO" id="GO:0000287">
    <property type="term" value="F:magnesium ion binding"/>
    <property type="evidence" value="ECO:0007669"/>
    <property type="project" value="UniProtKB-UniRule"/>
</dbReference>
<dbReference type="HAMAP" id="MF_02095">
    <property type="entry name" value="CysQ"/>
    <property type="match status" value="1"/>
</dbReference>
<keyword evidence="8 9" id="KW-0472">Membrane</keyword>
<keyword evidence="12" id="KW-1185">Reference proteome</keyword>
<dbReference type="GO" id="GO:0000103">
    <property type="term" value="P:sulfate assimilation"/>
    <property type="evidence" value="ECO:0007669"/>
    <property type="project" value="TreeGrafter"/>
</dbReference>
<comment type="catalytic activity">
    <reaction evidence="1 9">
        <text>adenosine 3',5'-bisphosphate + H2O = AMP + phosphate</text>
        <dbReference type="Rhea" id="RHEA:10040"/>
        <dbReference type="ChEBI" id="CHEBI:15377"/>
        <dbReference type="ChEBI" id="CHEBI:43474"/>
        <dbReference type="ChEBI" id="CHEBI:58343"/>
        <dbReference type="ChEBI" id="CHEBI:456215"/>
        <dbReference type="EC" id="3.1.3.7"/>
    </reaction>
</comment>
<dbReference type="PROSITE" id="PS00629">
    <property type="entry name" value="IMP_1"/>
    <property type="match status" value="1"/>
</dbReference>
<keyword evidence="4 9" id="KW-0997">Cell inner membrane</keyword>
<comment type="cofactor">
    <cofactor evidence="9 10">
        <name>Mg(2+)</name>
        <dbReference type="ChEBI" id="CHEBI:18420"/>
    </cofactor>
</comment>
<organism evidence="11 12">
    <name type="scientific">Shewanella amazonensis (strain ATCC BAA-1098 / SB2B)</name>
    <dbReference type="NCBI Taxonomy" id="326297"/>
    <lineage>
        <taxon>Bacteria</taxon>
        <taxon>Pseudomonadati</taxon>
        <taxon>Pseudomonadota</taxon>
        <taxon>Gammaproteobacteria</taxon>
        <taxon>Alteromonadales</taxon>
        <taxon>Shewanellaceae</taxon>
        <taxon>Shewanella</taxon>
    </lineage>
</organism>